<sequence length="204" mass="22615">MEIRNLQQIVQNKTTSHLTPTDSSTQQSPFISTFEQMFQQKLSETRARSSIPMQQHNFGSSVENTYPFYNTTGIANPVSPTQFDNNITQSARKYGIDEKLIHSVIEAESNYNANAKSHAGAEGLMQLMPETAKGLGVTNSFDPGQNIDGGTKYLSQMLNRYNGNVKLSLAAYNAGPGNVDKYQGIPPFDETQNYVQKVMNSYQA</sequence>
<evidence type="ECO:0000256" key="1">
    <source>
        <dbReference type="ARBA" id="ARBA00007734"/>
    </source>
</evidence>
<dbReference type="InterPro" id="IPR008258">
    <property type="entry name" value="Transglycosylase_SLT_dom_1"/>
</dbReference>
<dbReference type="SUPFAM" id="SSF53955">
    <property type="entry name" value="Lysozyme-like"/>
    <property type="match status" value="1"/>
</dbReference>
<protein>
    <submittedName>
        <fullName evidence="4">Membrane-bound lytic murein transglycosylase MltF</fullName>
    </submittedName>
</protein>
<dbReference type="Pfam" id="PF01464">
    <property type="entry name" value="SLT"/>
    <property type="match status" value="1"/>
</dbReference>
<dbReference type="PANTHER" id="PTHR37423:SF2">
    <property type="entry name" value="MEMBRANE-BOUND LYTIC MUREIN TRANSGLYCOSYLASE C"/>
    <property type="match status" value="1"/>
</dbReference>
<dbReference type="InterPro" id="IPR000189">
    <property type="entry name" value="Transglyc_AS"/>
</dbReference>
<dbReference type="PANTHER" id="PTHR37423">
    <property type="entry name" value="SOLUBLE LYTIC MUREIN TRANSGLYCOSYLASE-RELATED"/>
    <property type="match status" value="1"/>
</dbReference>
<dbReference type="PROSITE" id="PS00922">
    <property type="entry name" value="TRANSGLYCOSYLASE"/>
    <property type="match status" value="1"/>
</dbReference>
<name>A0ABS4ID31_9BACI</name>
<feature type="domain" description="Transglycosylase SLT" evidence="3">
    <location>
        <begin position="86"/>
        <end position="193"/>
    </location>
</feature>
<accession>A0ABS4ID31</accession>
<gene>
    <name evidence="4" type="ORF">J2Z83_000943</name>
</gene>
<comment type="similarity">
    <text evidence="1">Belongs to the transglycosylase Slt family.</text>
</comment>
<dbReference type="Proteomes" id="UP001519345">
    <property type="component" value="Unassembled WGS sequence"/>
</dbReference>
<dbReference type="InterPro" id="IPR023346">
    <property type="entry name" value="Lysozyme-like_dom_sf"/>
</dbReference>
<keyword evidence="5" id="KW-1185">Reference proteome</keyword>
<proteinExistence type="inferred from homology"/>
<evidence type="ECO:0000313" key="4">
    <source>
        <dbReference type="EMBL" id="MBP1968849.1"/>
    </source>
</evidence>
<dbReference type="Gene3D" id="1.10.530.10">
    <property type="match status" value="1"/>
</dbReference>
<feature type="region of interest" description="Disordered" evidence="2">
    <location>
        <begin position="1"/>
        <end position="27"/>
    </location>
</feature>
<organism evidence="4 5">
    <name type="scientific">Virgibacillus natechei</name>
    <dbReference type="NCBI Taxonomy" id="1216297"/>
    <lineage>
        <taxon>Bacteria</taxon>
        <taxon>Bacillati</taxon>
        <taxon>Bacillota</taxon>
        <taxon>Bacilli</taxon>
        <taxon>Bacillales</taxon>
        <taxon>Bacillaceae</taxon>
        <taxon>Virgibacillus</taxon>
    </lineage>
</organism>
<evidence type="ECO:0000256" key="2">
    <source>
        <dbReference type="SAM" id="MobiDB-lite"/>
    </source>
</evidence>
<dbReference type="RefSeq" id="WP_209462068.1">
    <property type="nucleotide sequence ID" value="NZ_CP110224.1"/>
</dbReference>
<evidence type="ECO:0000313" key="5">
    <source>
        <dbReference type="Proteomes" id="UP001519345"/>
    </source>
</evidence>
<reference evidence="4 5" key="1">
    <citation type="submission" date="2021-03" db="EMBL/GenBank/DDBJ databases">
        <title>Genomic Encyclopedia of Type Strains, Phase IV (KMG-IV): sequencing the most valuable type-strain genomes for metagenomic binning, comparative biology and taxonomic classification.</title>
        <authorList>
            <person name="Goeker M."/>
        </authorList>
    </citation>
    <scope>NUCLEOTIDE SEQUENCE [LARGE SCALE GENOMIC DNA]</scope>
    <source>
        <strain evidence="4 5">DSM 25609</strain>
    </source>
</reference>
<evidence type="ECO:0000259" key="3">
    <source>
        <dbReference type="Pfam" id="PF01464"/>
    </source>
</evidence>
<dbReference type="EMBL" id="JAGGKX010000003">
    <property type="protein sequence ID" value="MBP1968849.1"/>
    <property type="molecule type" value="Genomic_DNA"/>
</dbReference>
<comment type="caution">
    <text evidence="4">The sequence shown here is derived from an EMBL/GenBank/DDBJ whole genome shotgun (WGS) entry which is preliminary data.</text>
</comment>
<dbReference type="CDD" id="cd00254">
    <property type="entry name" value="LT-like"/>
    <property type="match status" value="1"/>
</dbReference>